<keyword evidence="2" id="KW-1185">Reference proteome</keyword>
<dbReference type="Proteomes" id="UP000239736">
    <property type="component" value="Unassembled WGS sequence"/>
</dbReference>
<evidence type="ECO:0008006" key="3">
    <source>
        <dbReference type="Google" id="ProtNLM"/>
    </source>
</evidence>
<dbReference type="InterPro" id="IPR046705">
    <property type="entry name" value="DUF6778"/>
</dbReference>
<dbReference type="AlphaFoldDB" id="A0A2S5JJC3"/>
<name>A0A2S5JJC3_9RHOB</name>
<reference evidence="1 2" key="1">
    <citation type="submission" date="2018-01" db="EMBL/GenBank/DDBJ databases">
        <title>Genomic Encyclopedia of Archaeal and Bacterial Type Strains, Phase II (KMG-II): from individual species to whole genera.</title>
        <authorList>
            <person name="Goeker M."/>
        </authorList>
    </citation>
    <scope>NUCLEOTIDE SEQUENCE [LARGE SCALE GENOMIC DNA]</scope>
    <source>
        <strain evidence="1 2">DSM 12048</strain>
    </source>
</reference>
<dbReference type="PROSITE" id="PS51257">
    <property type="entry name" value="PROKAR_LIPOPROTEIN"/>
    <property type="match status" value="1"/>
</dbReference>
<proteinExistence type="predicted"/>
<dbReference type="OrthoDB" id="7836640at2"/>
<evidence type="ECO:0000313" key="1">
    <source>
        <dbReference type="EMBL" id="PPB81560.1"/>
    </source>
</evidence>
<gene>
    <name evidence="1" type="ORF">LV82_00769</name>
</gene>
<evidence type="ECO:0000313" key="2">
    <source>
        <dbReference type="Proteomes" id="UP000239736"/>
    </source>
</evidence>
<accession>A0A2S5JJC3</accession>
<dbReference type="EMBL" id="PRDS01000002">
    <property type="protein sequence ID" value="PPB81560.1"/>
    <property type="molecule type" value="Genomic_DNA"/>
</dbReference>
<dbReference type="RefSeq" id="WP_104069405.1">
    <property type="nucleotide sequence ID" value="NZ_PRDS01000002.1"/>
</dbReference>
<comment type="caution">
    <text evidence="1">The sequence shown here is derived from an EMBL/GenBank/DDBJ whole genome shotgun (WGS) entry which is preliminary data.</text>
</comment>
<protein>
    <recommendedName>
        <fullName evidence="3">Lipoprotein</fullName>
    </recommendedName>
</protein>
<sequence>MFAYGFKRLLAGLMVVAALAGCSGGIHRTAYLVSAPPEVTSEWKVVDVKVDVPRTLVVSEEEIFFPRADIVWREDPPGDRYEQVAKIMRDAISKGVADLNGDREVVVEVTMARFHALTFIAETRAPSGVHDIEFTLAVRDAKSGEILFGPEYVEASFPALTGARMAQARAQGQTQKSQITEHVEKTIRAIFGIGADARETFSSLGG</sequence>
<dbReference type="Pfam" id="PF20569">
    <property type="entry name" value="DUF6778"/>
    <property type="match status" value="1"/>
</dbReference>
<organism evidence="1 2">
    <name type="scientific">Albidovulum inexpectatum</name>
    <dbReference type="NCBI Taxonomy" id="196587"/>
    <lineage>
        <taxon>Bacteria</taxon>
        <taxon>Pseudomonadati</taxon>
        <taxon>Pseudomonadota</taxon>
        <taxon>Alphaproteobacteria</taxon>
        <taxon>Rhodobacterales</taxon>
        <taxon>Paracoccaceae</taxon>
        <taxon>Albidovulum</taxon>
    </lineage>
</organism>